<evidence type="ECO:0000256" key="1">
    <source>
        <dbReference type="ARBA" id="ARBA00023125"/>
    </source>
</evidence>
<dbReference type="EMBL" id="PNBA02000002">
    <property type="protein sequence ID" value="KAG6433441.1"/>
    <property type="molecule type" value="Genomic_DNA"/>
</dbReference>
<dbReference type="InterPro" id="IPR052035">
    <property type="entry name" value="ZnF_BED_domain_contain"/>
</dbReference>
<dbReference type="SUPFAM" id="SSF53098">
    <property type="entry name" value="Ribonuclease H-like"/>
    <property type="match status" value="1"/>
</dbReference>
<name>A0A8X8YNV1_SALSN</name>
<gene>
    <name evidence="4" type="ORF">SASPL_105055</name>
</gene>
<comment type="caution">
    <text evidence="4">The sequence shown here is derived from an EMBL/GenBank/DDBJ whole genome shotgun (WGS) entry which is preliminary data.</text>
</comment>
<keyword evidence="1" id="KW-0238">DNA-binding</keyword>
<keyword evidence="5" id="KW-1185">Reference proteome</keyword>
<evidence type="ECO:0000313" key="5">
    <source>
        <dbReference type="Proteomes" id="UP000298416"/>
    </source>
</evidence>
<dbReference type="Pfam" id="PF05699">
    <property type="entry name" value="Dimer_Tnp_hAT"/>
    <property type="match status" value="1"/>
</dbReference>
<dbReference type="GO" id="GO:0046983">
    <property type="term" value="F:protein dimerization activity"/>
    <property type="evidence" value="ECO:0007669"/>
    <property type="project" value="InterPro"/>
</dbReference>
<dbReference type="PANTHER" id="PTHR46481">
    <property type="entry name" value="ZINC FINGER BED DOMAIN-CONTAINING PROTEIN 4"/>
    <property type="match status" value="1"/>
</dbReference>
<reference evidence="4" key="2">
    <citation type="submission" date="2020-08" db="EMBL/GenBank/DDBJ databases">
        <title>Plant Genome Project.</title>
        <authorList>
            <person name="Zhang R.-G."/>
        </authorList>
    </citation>
    <scope>NUCLEOTIDE SEQUENCE</scope>
    <source>
        <strain evidence="4">Huo1</strain>
        <tissue evidence="4">Leaf</tissue>
    </source>
</reference>
<dbReference type="InterPro" id="IPR008906">
    <property type="entry name" value="HATC_C_dom"/>
</dbReference>
<dbReference type="GO" id="GO:0003677">
    <property type="term" value="F:DNA binding"/>
    <property type="evidence" value="ECO:0007669"/>
    <property type="project" value="UniProtKB-KW"/>
</dbReference>
<dbReference type="Pfam" id="PF14372">
    <property type="entry name" value="hAT-like_RNase-H"/>
    <property type="match status" value="1"/>
</dbReference>
<evidence type="ECO:0000313" key="4">
    <source>
        <dbReference type="EMBL" id="KAG6433441.1"/>
    </source>
</evidence>
<dbReference type="AlphaFoldDB" id="A0A8X8YNV1"/>
<accession>A0A8X8YNV1</accession>
<sequence length="588" mass="67063">MAPPASKKRKHVVRSGIWKKFDKVFEDSIEKGKCKLCGTCIAADSKHNGTSAMWKHHASCLKKNEAEKNQTPLSEDELRQDIQERGRYALCRMIVLDEKPFRFVERERFHLFCRDMLLNFNIPSRYTIRSDCVKMFLEERELLKVVFSRPDMSRGIPNSTLRTANTILILPSLFSSRLTTASTLSRRRCCASPELGGLTPSVLGEPESPLPSSFGVWPAASLPRLSGSCESIPCSSLPRGLRGCTLWADYLRCVAHILNLVIEDSMKQMGMVVVRVREAVKCIKGSTARSKAFKDIAKVGYIAVQQWHPQFGRNLRNLKHNDLTVGVPGEEDWIEVRKLEDDEDAEVRYMAKKMMEKLGKYWLEEYELNPNMNKILYIAAMLDPRQKMKHVEFCLKKLYGDARANELVEELRKPTDRHFLGKSYCNILCVASEGDDDKDDSSELTRYFAEKQYKASEHEHFNILIWWKTYGISFPILSEMAKDILAIPISSIISESAFSMGGGRVLSTFRNSLAPEMVEALICSEDRLRSSSSSADLMEEEGEPIPFLRKQYYEMVEALHKDGKVMWPLDGTDLGELERTHSSDHDES</sequence>
<dbReference type="Proteomes" id="UP000298416">
    <property type="component" value="Unassembled WGS sequence"/>
</dbReference>
<organism evidence="4">
    <name type="scientific">Salvia splendens</name>
    <name type="common">Scarlet sage</name>
    <dbReference type="NCBI Taxonomy" id="180675"/>
    <lineage>
        <taxon>Eukaryota</taxon>
        <taxon>Viridiplantae</taxon>
        <taxon>Streptophyta</taxon>
        <taxon>Embryophyta</taxon>
        <taxon>Tracheophyta</taxon>
        <taxon>Spermatophyta</taxon>
        <taxon>Magnoliopsida</taxon>
        <taxon>eudicotyledons</taxon>
        <taxon>Gunneridae</taxon>
        <taxon>Pentapetalae</taxon>
        <taxon>asterids</taxon>
        <taxon>lamiids</taxon>
        <taxon>Lamiales</taxon>
        <taxon>Lamiaceae</taxon>
        <taxon>Nepetoideae</taxon>
        <taxon>Mentheae</taxon>
        <taxon>Salviinae</taxon>
        <taxon>Salvia</taxon>
        <taxon>Salvia subgen. Calosphace</taxon>
        <taxon>core Calosphace</taxon>
    </lineage>
</organism>
<dbReference type="InterPro" id="IPR025525">
    <property type="entry name" value="hAT-like_transposase_RNase-H"/>
</dbReference>
<dbReference type="PANTHER" id="PTHR46481:SF11">
    <property type="entry name" value="ZINC FINGER BED DOMAIN-CONTAINING PROTEIN RICESLEEPER 2-LIKE"/>
    <property type="match status" value="1"/>
</dbReference>
<dbReference type="InterPro" id="IPR012337">
    <property type="entry name" value="RNaseH-like_sf"/>
</dbReference>
<evidence type="ECO:0000259" key="3">
    <source>
        <dbReference type="Pfam" id="PF14372"/>
    </source>
</evidence>
<protein>
    <recommendedName>
        <fullName evidence="6">BED-type domain-containing protein</fullName>
    </recommendedName>
</protein>
<proteinExistence type="predicted"/>
<dbReference type="SMART" id="SM00614">
    <property type="entry name" value="ZnF_BED"/>
    <property type="match status" value="1"/>
</dbReference>
<evidence type="ECO:0008006" key="6">
    <source>
        <dbReference type="Google" id="ProtNLM"/>
    </source>
</evidence>
<feature type="domain" description="hAT-like transposase RNase-H fold" evidence="3">
    <location>
        <begin position="338"/>
        <end position="415"/>
    </location>
</feature>
<reference evidence="4" key="1">
    <citation type="submission" date="2018-01" db="EMBL/GenBank/DDBJ databases">
        <authorList>
            <person name="Mao J.F."/>
        </authorList>
    </citation>
    <scope>NUCLEOTIDE SEQUENCE</scope>
    <source>
        <strain evidence="4">Huo1</strain>
        <tissue evidence="4">Leaf</tissue>
    </source>
</reference>
<evidence type="ECO:0000259" key="2">
    <source>
        <dbReference type="Pfam" id="PF05699"/>
    </source>
</evidence>
<feature type="domain" description="HAT C-terminal dimerisation" evidence="2">
    <location>
        <begin position="443"/>
        <end position="527"/>
    </location>
</feature>